<evidence type="ECO:0000256" key="2">
    <source>
        <dbReference type="SAM" id="MobiDB-lite"/>
    </source>
</evidence>
<dbReference type="Pfam" id="PF21039">
    <property type="entry name" value="CEP104_ZnF"/>
    <property type="match status" value="1"/>
</dbReference>
<feature type="compositionally biased region" description="Polar residues" evidence="2">
    <location>
        <begin position="722"/>
        <end position="732"/>
    </location>
</feature>
<feature type="region of interest" description="Disordered" evidence="2">
    <location>
        <begin position="397"/>
        <end position="430"/>
    </location>
</feature>
<dbReference type="PANTHER" id="PTHR13371">
    <property type="entry name" value="GLYCINE-, GLUTAMATE-, THIENYLCYCLOHEXYLPIPERIDINE-BINDING PROTEIN"/>
    <property type="match status" value="1"/>
</dbReference>
<dbReference type="OrthoDB" id="66599at2759"/>
<name>A0A0R3SBS9_HYMDI</name>
<dbReference type="GO" id="GO:0005929">
    <property type="term" value="C:cilium"/>
    <property type="evidence" value="ECO:0007669"/>
    <property type="project" value="TreeGrafter"/>
</dbReference>
<evidence type="ECO:0000259" key="3">
    <source>
        <dbReference type="PROSITE" id="PS50151"/>
    </source>
</evidence>
<feature type="domain" description="UVR" evidence="3">
    <location>
        <begin position="192"/>
        <end position="227"/>
    </location>
</feature>
<sequence length="939" mass="107308">MLHKIKFRILHITSQDDQFPARELNHISPSTKGWRSAKNCPYPQQIVVELERPSRIRKIQILSHQYLIASKVEFFVGDSYGNDTFNMDTSTFQRLGHVELSNNEATNFKARELKSVHIDAKGTYFQIFLYKNFANTENPYNQISIIALNFIGDMENLLPSNVNLNAFSADSVKNISPLDDLAFDIYQDPQLSDVIRQLEHHKLEYARQENFDMAKKTRDAIRYIQNASEKICRLEFEKQEAAKIENYEEAKEKKEQIHQIREEMARNIDLDALLSAGTRSQHYPRSIGVNFEHIIKRIMRHSATSKVNEKYGTRFSSLIFITIKFSLSCFIIASMQQDNLRHSIERQDELEHGYERDEQEVDSSNSSRSSGGSAFQPRQWHSSVDERPLPALMKKQLNNSTHSSGSSNQEPLAAEEKPSPEKDSEKHSQELSEAMLRQAGTAIDVVGLPLVKMFYSRSWKLREQALIDLEKRISKDPLPPPVSVAGVSSESDPVGELRSTTFLLKKALGEQVLPVYRKALEMIQPTIVEFGERHRIAKPEVFASIDKIVRILLQRTGDSSFRIRDMTKAQLTEMGKWPFFRQGVGFWHEILRPFQPTTLERLVVCQLEIVSDIYADMTSPDGLSSCPCAEDFISFAVQALEHRSNEVRELAEGLILALYRSEDRNLVRHLMPPNDCKAQQHPLYRRIFAKFDKIDGRSESSAILPPTRNGQVKRRDEVPLSRGSNQNPQRNQGRPAAKKPTPQQGKSQSKPEKLVQPMSPNVTNNSELDLLLSLDKTCIFCGEQNDDFTEEALDMHYWRACPMLRRCPNCKQVVEISGLTEHLLNECPEAGKLGGYRRCEICSEAIPNASFITHNSCRSAPNPNLRCPLCHVDLPDDIVPESNYEESWRQHLLQECRQNSRIVRPTQGNFLLKSYSGGQKMVHHFAVISLTSTWATPKE</sequence>
<dbReference type="InterPro" id="IPR011989">
    <property type="entry name" value="ARM-like"/>
</dbReference>
<feature type="compositionally biased region" description="Low complexity" evidence="2">
    <location>
        <begin position="363"/>
        <end position="373"/>
    </location>
</feature>
<dbReference type="PROSITE" id="PS50151">
    <property type="entry name" value="UVR"/>
    <property type="match status" value="2"/>
</dbReference>
<feature type="compositionally biased region" description="Polar residues" evidence="2">
    <location>
        <begin position="397"/>
        <end position="410"/>
    </location>
</feature>
<dbReference type="InterPro" id="IPR048739">
    <property type="entry name" value="CEP104_N"/>
</dbReference>
<evidence type="ECO:0000313" key="4">
    <source>
        <dbReference type="EMBL" id="VDL19426.1"/>
    </source>
</evidence>
<dbReference type="InterPro" id="IPR048738">
    <property type="entry name" value="CEP104_Znf"/>
</dbReference>
<proteinExistence type="predicted"/>
<reference evidence="4 5" key="2">
    <citation type="submission" date="2018-11" db="EMBL/GenBank/DDBJ databases">
        <authorList>
            <consortium name="Pathogen Informatics"/>
        </authorList>
    </citation>
    <scope>NUCLEOTIDE SEQUENCE [LARGE SCALE GENOMIC DNA]</scope>
</reference>
<dbReference type="AlphaFoldDB" id="A0A0R3SBS9"/>
<gene>
    <name evidence="4" type="ORF">HDID_LOCUS1965</name>
</gene>
<feature type="region of interest" description="Disordered" evidence="2">
    <location>
        <begin position="699"/>
        <end position="762"/>
    </location>
</feature>
<dbReference type="Proteomes" id="UP000274504">
    <property type="component" value="Unassembled WGS sequence"/>
</dbReference>
<dbReference type="SUPFAM" id="SSF49785">
    <property type="entry name" value="Galactose-binding domain-like"/>
    <property type="match status" value="1"/>
</dbReference>
<dbReference type="Gene3D" id="1.25.10.10">
    <property type="entry name" value="Leucine-rich Repeat Variant"/>
    <property type="match status" value="1"/>
</dbReference>
<dbReference type="InterPro" id="IPR052607">
    <property type="entry name" value="CEP104-like"/>
</dbReference>
<dbReference type="Pfam" id="PF21038">
    <property type="entry name" value="CEP104_N"/>
    <property type="match status" value="1"/>
</dbReference>
<accession>A0A0R3SBS9</accession>
<feature type="domain" description="UVR" evidence="3">
    <location>
        <begin position="228"/>
        <end position="263"/>
    </location>
</feature>
<feature type="region of interest" description="Disordered" evidence="2">
    <location>
        <begin position="351"/>
        <end position="382"/>
    </location>
</feature>
<dbReference type="InterPro" id="IPR001943">
    <property type="entry name" value="UVR_dom"/>
</dbReference>
<evidence type="ECO:0000313" key="5">
    <source>
        <dbReference type="Proteomes" id="UP000274504"/>
    </source>
</evidence>
<reference evidence="6" key="1">
    <citation type="submission" date="2017-02" db="UniProtKB">
        <authorList>
            <consortium name="WormBaseParasite"/>
        </authorList>
    </citation>
    <scope>IDENTIFICATION</scope>
</reference>
<evidence type="ECO:0000313" key="6">
    <source>
        <dbReference type="WBParaSite" id="HDID_0000196401-mRNA-1"/>
    </source>
</evidence>
<dbReference type="Gene3D" id="2.60.120.260">
    <property type="entry name" value="Galactose-binding domain-like"/>
    <property type="match status" value="1"/>
</dbReference>
<dbReference type="PANTHER" id="PTHR13371:SF0">
    <property type="entry name" value="CENTROSOMAL PROTEIN OF 104 KDA"/>
    <property type="match status" value="1"/>
</dbReference>
<evidence type="ECO:0000256" key="1">
    <source>
        <dbReference type="SAM" id="Coils"/>
    </source>
</evidence>
<dbReference type="EMBL" id="UYSG01000425">
    <property type="protein sequence ID" value="VDL19426.1"/>
    <property type="molecule type" value="Genomic_DNA"/>
</dbReference>
<organism evidence="6">
    <name type="scientific">Hymenolepis diminuta</name>
    <name type="common">Rat tapeworm</name>
    <dbReference type="NCBI Taxonomy" id="6216"/>
    <lineage>
        <taxon>Eukaryota</taxon>
        <taxon>Metazoa</taxon>
        <taxon>Spiralia</taxon>
        <taxon>Lophotrochozoa</taxon>
        <taxon>Platyhelminthes</taxon>
        <taxon>Cestoda</taxon>
        <taxon>Eucestoda</taxon>
        <taxon>Cyclophyllidea</taxon>
        <taxon>Hymenolepididae</taxon>
        <taxon>Hymenolepis</taxon>
    </lineage>
</organism>
<protein>
    <submittedName>
        <fullName evidence="6">UVR domain-containing protein</fullName>
    </submittedName>
</protein>
<keyword evidence="1" id="KW-0175">Coiled coil</keyword>
<dbReference type="WBParaSite" id="HDID_0000196401-mRNA-1">
    <property type="protein sequence ID" value="HDID_0000196401-mRNA-1"/>
    <property type="gene ID" value="HDID_0000196401"/>
</dbReference>
<feature type="coiled-coil region" evidence="1">
    <location>
        <begin position="237"/>
        <end position="267"/>
    </location>
</feature>
<feature type="compositionally biased region" description="Basic and acidic residues" evidence="2">
    <location>
        <begin position="414"/>
        <end position="430"/>
    </location>
</feature>
<dbReference type="Pfam" id="PF21040">
    <property type="entry name" value="CEP104-like_TOG"/>
    <property type="match status" value="1"/>
</dbReference>
<dbReference type="InterPro" id="IPR008979">
    <property type="entry name" value="Galactose-bd-like_sf"/>
</dbReference>